<keyword evidence="2" id="KW-0378">Hydrolase</keyword>
<evidence type="ECO:0000259" key="4">
    <source>
        <dbReference type="Pfam" id="PF00703"/>
    </source>
</evidence>
<reference evidence="7 8" key="1">
    <citation type="journal article" date="2019" name="Nat. Med.">
        <title>A library of human gut bacterial isolates paired with longitudinal multiomics data enables mechanistic microbiome research.</title>
        <authorList>
            <person name="Poyet M."/>
            <person name="Groussin M."/>
            <person name="Gibbons S.M."/>
            <person name="Avila-Pacheco J."/>
            <person name="Jiang X."/>
            <person name="Kearney S.M."/>
            <person name="Perrotta A.R."/>
            <person name="Berdy B."/>
            <person name="Zhao S."/>
            <person name="Lieberman T.D."/>
            <person name="Swanson P.K."/>
            <person name="Smith M."/>
            <person name="Roesemann S."/>
            <person name="Alexander J.E."/>
            <person name="Rich S.A."/>
            <person name="Livny J."/>
            <person name="Vlamakis H."/>
            <person name="Clish C."/>
            <person name="Bullock K."/>
            <person name="Deik A."/>
            <person name="Scott J."/>
            <person name="Pierce K.A."/>
            <person name="Xavier R.J."/>
            <person name="Alm E.J."/>
        </authorList>
    </citation>
    <scope>NUCLEOTIDE SEQUENCE [LARGE SCALE GENOMIC DNA]</scope>
    <source>
        <strain evidence="7 8">BIOML-A8</strain>
    </source>
</reference>
<dbReference type="PANTHER" id="PTHR42732:SF2">
    <property type="entry name" value="BETA-MANNOSIDASE"/>
    <property type="match status" value="1"/>
</dbReference>
<evidence type="ECO:0000256" key="1">
    <source>
        <dbReference type="ARBA" id="ARBA00007401"/>
    </source>
</evidence>
<dbReference type="InterPro" id="IPR036156">
    <property type="entry name" value="Beta-gal/glucu_dom_sf"/>
</dbReference>
<dbReference type="GO" id="GO:0004553">
    <property type="term" value="F:hydrolase activity, hydrolyzing O-glycosyl compounds"/>
    <property type="evidence" value="ECO:0007669"/>
    <property type="project" value="InterPro"/>
</dbReference>
<dbReference type="AlphaFoldDB" id="A0A6L3K3P5"/>
<comment type="caution">
    <text evidence="7">The sequence shown here is derived from an EMBL/GenBank/DDBJ whole genome shotgun (WGS) entry which is preliminary data.</text>
</comment>
<dbReference type="SUPFAM" id="SSF51445">
    <property type="entry name" value="(Trans)glycosidases"/>
    <property type="match status" value="1"/>
</dbReference>
<dbReference type="Proteomes" id="UP000482653">
    <property type="component" value="Unassembled WGS sequence"/>
</dbReference>
<dbReference type="InterPro" id="IPR017853">
    <property type="entry name" value="GH"/>
</dbReference>
<evidence type="ECO:0000256" key="3">
    <source>
        <dbReference type="ARBA" id="ARBA00023295"/>
    </source>
</evidence>
<evidence type="ECO:0000259" key="5">
    <source>
        <dbReference type="Pfam" id="PF02836"/>
    </source>
</evidence>
<evidence type="ECO:0000313" key="8">
    <source>
        <dbReference type="Proteomes" id="UP000482653"/>
    </source>
</evidence>
<name>A0A6L3K3P5_9BACE</name>
<dbReference type="PANTHER" id="PTHR42732">
    <property type="entry name" value="BETA-GALACTOSIDASE"/>
    <property type="match status" value="1"/>
</dbReference>
<organism evidence="7 8">
    <name type="scientific">Bacteroides cellulosilyticus</name>
    <dbReference type="NCBI Taxonomy" id="246787"/>
    <lineage>
        <taxon>Bacteria</taxon>
        <taxon>Pseudomonadati</taxon>
        <taxon>Bacteroidota</taxon>
        <taxon>Bacteroidia</taxon>
        <taxon>Bacteroidales</taxon>
        <taxon>Bacteroidaceae</taxon>
        <taxon>Bacteroides</taxon>
    </lineage>
</organism>
<dbReference type="GO" id="GO:0005975">
    <property type="term" value="P:carbohydrate metabolic process"/>
    <property type="evidence" value="ECO:0007669"/>
    <property type="project" value="InterPro"/>
</dbReference>
<dbReference type="InterPro" id="IPR008979">
    <property type="entry name" value="Galactose-bd-like_sf"/>
</dbReference>
<dbReference type="InterPro" id="IPR006103">
    <property type="entry name" value="Glyco_hydro_2_cat"/>
</dbReference>
<dbReference type="InterPro" id="IPR006104">
    <property type="entry name" value="Glyco_hydro_2_N"/>
</dbReference>
<feature type="domain" description="Glycoside hydrolase family 2 catalytic" evidence="5">
    <location>
        <begin position="326"/>
        <end position="485"/>
    </location>
</feature>
<proteinExistence type="inferred from homology"/>
<dbReference type="Gene3D" id="2.60.40.10">
    <property type="entry name" value="Immunoglobulins"/>
    <property type="match status" value="1"/>
</dbReference>
<feature type="domain" description="Glycoside hydrolase family 2 immunoglobulin-like beta-sandwich" evidence="4">
    <location>
        <begin position="219"/>
        <end position="313"/>
    </location>
</feature>
<feature type="domain" description="Glycosyl hydrolases family 2 sugar binding" evidence="6">
    <location>
        <begin position="99"/>
        <end position="185"/>
    </location>
</feature>
<evidence type="ECO:0000313" key="7">
    <source>
        <dbReference type="EMBL" id="KAA5420097.1"/>
    </source>
</evidence>
<dbReference type="InterPro" id="IPR051913">
    <property type="entry name" value="GH2_Domain-Containing"/>
</dbReference>
<dbReference type="InterPro" id="IPR006102">
    <property type="entry name" value="Ig-like_GH2"/>
</dbReference>
<protein>
    <submittedName>
        <fullName evidence="7">Beta-galactosidase</fullName>
    </submittedName>
</protein>
<comment type="similarity">
    <text evidence="1">Belongs to the glycosyl hydrolase 2 family.</text>
</comment>
<dbReference type="SUPFAM" id="SSF49785">
    <property type="entry name" value="Galactose-binding domain-like"/>
    <property type="match status" value="1"/>
</dbReference>
<sequence length="609" mass="70098">MNRLISSFLLIFGLIFSVCSQEWKPAKVAVMTTWGEKIDPAHVLEEYPRPQMQRNDWINLNGIWEFTRGTYGDTYNEKRVFDKSILVPFPVESALSGVMEVDAKNDDKNYWYRRTFTVPKNYKGKELLLHLGAVDWLCEVYVNGKSVGTHEGGYDAFSFNITPYLQKTAQQELVIKVFDSQWAGGQPHGKQSLNPNGIWYTPVTGIWQTVWLEPVAKTHLSDFLIVPDIDNEQMKITLMPNALSDDMSAVIRVLADKKEVTKMKVSSFGEELQIPVKNPRLWSPESPFLYDVEIELQKDGKTVDIVKSYAGMRKIALERKDGKPCIYLNNKPLFQYGVLDQGWWPDGLYTAPSDEALEYDVKMVKEMGFNMIRKHVKVEPARWYYHCDKLGMLVWQDIPNATTNTQRNDWVETNFVREAHNIMNCLKNTPSIITWVAFNEGWGQYDRKDIEDKREAYTRMAVKKVQEKSNGRLVNAASGWFDYEIGDMIDKHHYPLPAVYDNPVNQRAVVCGEYGGINLKIDNHIWAGSEVNYTTVNSAEDLKRLFIEYAGKVEELKKQEGLCAAVYTQITDVESEINGLITYDRKVVKWSPDQLMEVRKVLEAIKNIK</sequence>
<dbReference type="SUPFAM" id="SSF49303">
    <property type="entry name" value="beta-Galactosidase/glucuronidase domain"/>
    <property type="match status" value="1"/>
</dbReference>
<gene>
    <name evidence="7" type="ORF">F2Y87_08875</name>
</gene>
<dbReference type="Gene3D" id="3.20.20.80">
    <property type="entry name" value="Glycosidases"/>
    <property type="match status" value="1"/>
</dbReference>
<evidence type="ECO:0000259" key="6">
    <source>
        <dbReference type="Pfam" id="PF02837"/>
    </source>
</evidence>
<accession>A0A6L3K3P5</accession>
<evidence type="ECO:0000256" key="2">
    <source>
        <dbReference type="ARBA" id="ARBA00022801"/>
    </source>
</evidence>
<dbReference type="Pfam" id="PF00703">
    <property type="entry name" value="Glyco_hydro_2"/>
    <property type="match status" value="1"/>
</dbReference>
<dbReference type="Pfam" id="PF02837">
    <property type="entry name" value="Glyco_hydro_2_N"/>
    <property type="match status" value="1"/>
</dbReference>
<dbReference type="InterPro" id="IPR013783">
    <property type="entry name" value="Ig-like_fold"/>
</dbReference>
<dbReference type="Pfam" id="PF02836">
    <property type="entry name" value="Glyco_hydro_2_C"/>
    <property type="match status" value="1"/>
</dbReference>
<dbReference type="Gene3D" id="2.60.120.260">
    <property type="entry name" value="Galactose-binding domain-like"/>
    <property type="match status" value="1"/>
</dbReference>
<keyword evidence="3" id="KW-0326">Glycosidase</keyword>
<dbReference type="EMBL" id="VVYX01000009">
    <property type="protein sequence ID" value="KAA5420097.1"/>
    <property type="molecule type" value="Genomic_DNA"/>
</dbReference>